<keyword evidence="2" id="KW-1185">Reference proteome</keyword>
<dbReference type="Gene3D" id="2.30.110.10">
    <property type="entry name" value="Electron Transport, Fmn-binding Protein, Chain A"/>
    <property type="match status" value="1"/>
</dbReference>
<sequence>MYQPVEFRDDAAERAYDHVRRNPLGILVSAGTGLAATHTPMLVDDEAAPTGLVGHCAIRNEALTSLEDGARVLAIFPGAHAYVHPSLYHVDRSAPTVNYTAVHVSGTFHRATDAELHTILKRTVAQFESDQRPGSKAWTVADLASGQYRSMIRGIIGFRIVADRVEGGYKLSQNKAGDDVRSIEASLAGSGDSNDHAVAQEMRATGMIGRTGPSSTDPNVWLGPL</sequence>
<dbReference type="eggNOG" id="COG2808">
    <property type="taxonomic scope" value="Bacteria"/>
</dbReference>
<dbReference type="AlphaFoldDB" id="K6VKB0"/>
<dbReference type="RefSeq" id="WP_006593195.1">
    <property type="nucleotide sequence ID" value="NZ_BAHD01000044.1"/>
</dbReference>
<organism evidence="1 2">
    <name type="scientific">Kineosphaera limosa NBRC 100340</name>
    <dbReference type="NCBI Taxonomy" id="1184609"/>
    <lineage>
        <taxon>Bacteria</taxon>
        <taxon>Bacillati</taxon>
        <taxon>Actinomycetota</taxon>
        <taxon>Actinomycetes</taxon>
        <taxon>Micrococcales</taxon>
        <taxon>Dermatophilaceae</taxon>
        <taxon>Kineosphaera</taxon>
    </lineage>
</organism>
<dbReference type="InterPro" id="IPR012349">
    <property type="entry name" value="Split_barrel_FMN-bd"/>
</dbReference>
<gene>
    <name evidence="1" type="ORF">KILIM_044_00520</name>
</gene>
<dbReference type="OrthoDB" id="9794948at2"/>
<dbReference type="Pfam" id="PF04299">
    <property type="entry name" value="FMN_bind_2"/>
    <property type="match status" value="1"/>
</dbReference>
<evidence type="ECO:0000313" key="1">
    <source>
        <dbReference type="EMBL" id="GAB96663.1"/>
    </source>
</evidence>
<proteinExistence type="predicted"/>
<dbReference type="PANTHER" id="PTHR35802">
    <property type="entry name" value="PROTEASE SYNTHASE AND SPORULATION PROTEIN PAI 2"/>
    <property type="match status" value="1"/>
</dbReference>
<dbReference type="STRING" id="1184609.KILIM_044_00520"/>
<dbReference type="PANTHER" id="PTHR35802:SF1">
    <property type="entry name" value="PROTEASE SYNTHASE AND SPORULATION PROTEIN PAI 2"/>
    <property type="match status" value="1"/>
</dbReference>
<accession>K6VKB0</accession>
<reference evidence="1 2" key="1">
    <citation type="submission" date="2012-08" db="EMBL/GenBank/DDBJ databases">
        <title>Whole genome shotgun sequence of Kineosphaera limosa NBRC 100340.</title>
        <authorList>
            <person name="Yoshida I."/>
            <person name="Isaki S."/>
            <person name="Hosoyama A."/>
            <person name="Tsuchikane K."/>
            <person name="Katsumata H."/>
            <person name="Ando Y."/>
            <person name="Ohji S."/>
            <person name="Hamada M."/>
            <person name="Tamura T."/>
            <person name="Yamazoe A."/>
            <person name="Yamazaki S."/>
            <person name="Fujita N."/>
        </authorList>
    </citation>
    <scope>NUCLEOTIDE SEQUENCE [LARGE SCALE GENOMIC DNA]</scope>
    <source>
        <strain evidence="1 2">NBRC 100340</strain>
    </source>
</reference>
<protein>
    <submittedName>
        <fullName evidence="1">Putative transcriptional regulator</fullName>
    </submittedName>
</protein>
<dbReference type="SUPFAM" id="SSF50475">
    <property type="entry name" value="FMN-binding split barrel"/>
    <property type="match status" value="1"/>
</dbReference>
<dbReference type="Proteomes" id="UP000008366">
    <property type="component" value="Unassembled WGS sequence"/>
</dbReference>
<comment type="caution">
    <text evidence="1">The sequence shown here is derived from an EMBL/GenBank/DDBJ whole genome shotgun (WGS) entry which is preliminary data.</text>
</comment>
<dbReference type="InterPro" id="IPR007396">
    <property type="entry name" value="TR_PAI2-type"/>
</dbReference>
<dbReference type="EMBL" id="BAHD01000044">
    <property type="protein sequence ID" value="GAB96663.1"/>
    <property type="molecule type" value="Genomic_DNA"/>
</dbReference>
<name>K6VKB0_9MICO</name>
<dbReference type="PIRSF" id="PIRSF010372">
    <property type="entry name" value="PaiB"/>
    <property type="match status" value="1"/>
</dbReference>
<evidence type="ECO:0000313" key="2">
    <source>
        <dbReference type="Proteomes" id="UP000008366"/>
    </source>
</evidence>